<proteinExistence type="predicted"/>
<reference evidence="10 11" key="1">
    <citation type="journal article" date="2016" name="Nat. Commun.">
        <title>Extremotolerant tardigrade genome and improved radiotolerance of human cultured cells by tardigrade-unique protein.</title>
        <authorList>
            <person name="Hashimoto T."/>
            <person name="Horikawa D.D."/>
            <person name="Saito Y."/>
            <person name="Kuwahara H."/>
            <person name="Kozuka-Hata H."/>
            <person name="Shin-I T."/>
            <person name="Minakuchi Y."/>
            <person name="Ohishi K."/>
            <person name="Motoyama A."/>
            <person name="Aizu T."/>
            <person name="Enomoto A."/>
            <person name="Kondo K."/>
            <person name="Tanaka S."/>
            <person name="Hara Y."/>
            <person name="Koshikawa S."/>
            <person name="Sagara H."/>
            <person name="Miura T."/>
            <person name="Yokobori S."/>
            <person name="Miyagawa K."/>
            <person name="Suzuki Y."/>
            <person name="Kubo T."/>
            <person name="Oyama M."/>
            <person name="Kohara Y."/>
            <person name="Fujiyama A."/>
            <person name="Arakawa K."/>
            <person name="Katayama T."/>
            <person name="Toyoda A."/>
            <person name="Kunieda T."/>
        </authorList>
    </citation>
    <scope>NUCLEOTIDE SEQUENCE [LARGE SCALE GENOMIC DNA]</scope>
    <source>
        <strain evidence="10 11">YOKOZUNA-1</strain>
    </source>
</reference>
<dbReference type="PRINTS" id="PR00237">
    <property type="entry name" value="GPCRRHODOPSN"/>
</dbReference>
<dbReference type="PANTHER" id="PTHR24241">
    <property type="entry name" value="NEUROPEPTIDE RECEPTOR-RELATED G-PROTEIN COUPLED RECEPTOR"/>
    <property type="match status" value="1"/>
</dbReference>
<dbReference type="PANTHER" id="PTHR24241:SF117">
    <property type="entry name" value="G-PROTEIN COUPLED RECEPTORS FAMILY 1 PROFILE DOMAIN-CONTAINING PROTEIN"/>
    <property type="match status" value="1"/>
</dbReference>
<feature type="region of interest" description="Disordered" evidence="7">
    <location>
        <begin position="428"/>
        <end position="447"/>
    </location>
</feature>
<keyword evidence="6" id="KW-0675">Receptor</keyword>
<feature type="domain" description="G-protein coupled receptors family 1 profile" evidence="9">
    <location>
        <begin position="65"/>
        <end position="341"/>
    </location>
</feature>
<comment type="caution">
    <text evidence="10">The sequence shown here is derived from an EMBL/GenBank/DDBJ whole genome shotgun (WGS) entry which is preliminary data.</text>
</comment>
<accession>A0A1D1W7L3</accession>
<comment type="subcellular location">
    <subcellularLocation>
        <location evidence="1">Cell membrane</location>
        <topology evidence="1">Multi-pass membrane protein</topology>
    </subcellularLocation>
</comment>
<dbReference type="GO" id="GO:0004930">
    <property type="term" value="F:G protein-coupled receptor activity"/>
    <property type="evidence" value="ECO:0007669"/>
    <property type="project" value="InterPro"/>
</dbReference>
<dbReference type="InterPro" id="IPR017452">
    <property type="entry name" value="GPCR_Rhodpsn_7TM"/>
</dbReference>
<dbReference type="OrthoDB" id="5987909at2759"/>
<feature type="transmembrane region" description="Helical" evidence="8">
    <location>
        <begin position="48"/>
        <end position="71"/>
    </location>
</feature>
<keyword evidence="11" id="KW-1185">Reference proteome</keyword>
<feature type="transmembrane region" description="Helical" evidence="8">
    <location>
        <begin position="83"/>
        <end position="103"/>
    </location>
</feature>
<dbReference type="InterPro" id="IPR000276">
    <property type="entry name" value="GPCR_Rhodpsn"/>
</dbReference>
<evidence type="ECO:0000256" key="2">
    <source>
        <dbReference type="ARBA" id="ARBA00022475"/>
    </source>
</evidence>
<dbReference type="Proteomes" id="UP000186922">
    <property type="component" value="Unassembled WGS sequence"/>
</dbReference>
<evidence type="ECO:0000256" key="1">
    <source>
        <dbReference type="ARBA" id="ARBA00004651"/>
    </source>
</evidence>
<sequence length="447" mass="50076">METANPSETMVNDGEAESGDTLLHFSVEPSANSTMADIMHQKGLSPEVLQQIILLAMFMVVAICGNSIVLAHLIQTKGWQRPVTMFVMSLATTDILIALLSMSTELFWEAFGQWIFGNFACKLATYVQCLLFISTASILISMSYDRYEAICKPMVFSRSLARSRRMIVVSWVLAALLAIPQLFIFVQEEVGKRADGTALYSCKSSGYQAEWQRKVYVTWIALLVFIIPMCCVAYCYVNIAIIVWRSSSTFHVAGAEETERTTLRRNNSKRTQKGIDRAKMKAIQLTICILLCYMVCWAPYFSINLLNVWTEYQHKHNVPSFFKVLAKCLAWFSSCANPIIYGGFHLSLRPSLQRLCPKCFGQQQQGHVSYPPSPTFWAARRTPRGTGDAAAAVEGLALPNTNYLSQGMRSASSVQTIHSCISHMELKSLQRTPSRESKRSQNATLSL</sequence>
<evidence type="ECO:0000256" key="4">
    <source>
        <dbReference type="ARBA" id="ARBA00022989"/>
    </source>
</evidence>
<dbReference type="STRING" id="947166.A0A1D1W7L3"/>
<feature type="transmembrane region" description="Helical" evidence="8">
    <location>
        <begin position="321"/>
        <end position="344"/>
    </location>
</feature>
<feature type="transmembrane region" description="Helical" evidence="8">
    <location>
        <begin position="216"/>
        <end position="237"/>
    </location>
</feature>
<evidence type="ECO:0000313" key="10">
    <source>
        <dbReference type="EMBL" id="GAV07069.1"/>
    </source>
</evidence>
<dbReference type="GO" id="GO:0032870">
    <property type="term" value="P:cellular response to hormone stimulus"/>
    <property type="evidence" value="ECO:0007669"/>
    <property type="project" value="TreeGrafter"/>
</dbReference>
<dbReference type="AlphaFoldDB" id="A0A1D1W7L3"/>
<evidence type="ECO:0000256" key="8">
    <source>
        <dbReference type="SAM" id="Phobius"/>
    </source>
</evidence>
<name>A0A1D1W7L3_RAMVA</name>
<gene>
    <name evidence="10" type="primary">RvY_16951-1</name>
    <name evidence="10" type="synonym">RvY_16951.1</name>
    <name evidence="10" type="ORF">RvY_16951</name>
</gene>
<evidence type="ECO:0000313" key="11">
    <source>
        <dbReference type="Proteomes" id="UP000186922"/>
    </source>
</evidence>
<keyword evidence="5 8" id="KW-0472">Membrane</keyword>
<feature type="transmembrane region" description="Helical" evidence="8">
    <location>
        <begin position="282"/>
        <end position="301"/>
    </location>
</feature>
<evidence type="ECO:0000256" key="7">
    <source>
        <dbReference type="SAM" id="MobiDB-lite"/>
    </source>
</evidence>
<evidence type="ECO:0000259" key="9">
    <source>
        <dbReference type="PROSITE" id="PS50262"/>
    </source>
</evidence>
<keyword evidence="2" id="KW-1003">Cell membrane</keyword>
<organism evidence="10 11">
    <name type="scientific">Ramazzottius varieornatus</name>
    <name type="common">Water bear</name>
    <name type="synonym">Tardigrade</name>
    <dbReference type="NCBI Taxonomy" id="947166"/>
    <lineage>
        <taxon>Eukaryota</taxon>
        <taxon>Metazoa</taxon>
        <taxon>Ecdysozoa</taxon>
        <taxon>Tardigrada</taxon>
        <taxon>Eutardigrada</taxon>
        <taxon>Parachela</taxon>
        <taxon>Hypsibioidea</taxon>
        <taxon>Ramazzottiidae</taxon>
        <taxon>Ramazzottius</taxon>
    </lineage>
</organism>
<dbReference type="GO" id="GO:0042277">
    <property type="term" value="F:peptide binding"/>
    <property type="evidence" value="ECO:0007669"/>
    <property type="project" value="TreeGrafter"/>
</dbReference>
<keyword evidence="3 8" id="KW-0812">Transmembrane</keyword>
<feature type="compositionally biased region" description="Basic and acidic residues" evidence="7">
    <location>
        <begin position="428"/>
        <end position="439"/>
    </location>
</feature>
<evidence type="ECO:0000256" key="3">
    <source>
        <dbReference type="ARBA" id="ARBA00022692"/>
    </source>
</evidence>
<evidence type="ECO:0000256" key="5">
    <source>
        <dbReference type="ARBA" id="ARBA00023136"/>
    </source>
</evidence>
<evidence type="ECO:0000256" key="6">
    <source>
        <dbReference type="ARBA" id="ARBA00023170"/>
    </source>
</evidence>
<dbReference type="Pfam" id="PF00001">
    <property type="entry name" value="7tm_1"/>
    <property type="match status" value="1"/>
</dbReference>
<dbReference type="EMBL" id="BDGG01000014">
    <property type="protein sequence ID" value="GAV07069.1"/>
    <property type="molecule type" value="Genomic_DNA"/>
</dbReference>
<dbReference type="PROSITE" id="PS50262">
    <property type="entry name" value="G_PROTEIN_RECEP_F1_2"/>
    <property type="match status" value="1"/>
</dbReference>
<dbReference type="SUPFAM" id="SSF81321">
    <property type="entry name" value="Family A G protein-coupled receptor-like"/>
    <property type="match status" value="1"/>
</dbReference>
<dbReference type="Gene3D" id="1.20.1070.10">
    <property type="entry name" value="Rhodopsin 7-helix transmembrane proteins"/>
    <property type="match status" value="1"/>
</dbReference>
<keyword evidence="4 8" id="KW-1133">Transmembrane helix</keyword>
<dbReference type="GO" id="GO:0005886">
    <property type="term" value="C:plasma membrane"/>
    <property type="evidence" value="ECO:0007669"/>
    <property type="project" value="UniProtKB-SubCell"/>
</dbReference>
<feature type="transmembrane region" description="Helical" evidence="8">
    <location>
        <begin position="165"/>
        <end position="186"/>
    </location>
</feature>
<feature type="transmembrane region" description="Helical" evidence="8">
    <location>
        <begin position="123"/>
        <end position="144"/>
    </location>
</feature>
<protein>
    <recommendedName>
        <fullName evidence="9">G-protein coupled receptors family 1 profile domain-containing protein</fullName>
    </recommendedName>
</protein>